<gene>
    <name evidence="1" type="ordered locus">Theco_1029</name>
</gene>
<dbReference type="HOGENOM" id="CLU_2248826_0_0_9"/>
<dbReference type="KEGG" id="tco:Theco_1029"/>
<reference evidence="2" key="1">
    <citation type="submission" date="2012-01" db="EMBL/GenBank/DDBJ databases">
        <title>Complete sequence of chromosome of Thermobacillus composti KWC4.</title>
        <authorList>
            <person name="Lucas S."/>
            <person name="Han J."/>
            <person name="Lapidus A."/>
            <person name="Cheng J.-F."/>
            <person name="Goodwin L."/>
            <person name="Pitluck S."/>
            <person name="Peters L."/>
            <person name="Ovchinnikova G."/>
            <person name="Teshima H."/>
            <person name="Detter J.C."/>
            <person name="Han C."/>
            <person name="Tapia R."/>
            <person name="Land M."/>
            <person name="Hauser L."/>
            <person name="Kyrpides N."/>
            <person name="Ivanova N."/>
            <person name="Pagani I."/>
            <person name="Anderson I."/>
            <person name="Woyke T."/>
        </authorList>
    </citation>
    <scope>NUCLEOTIDE SEQUENCE [LARGE SCALE GENOMIC DNA]</scope>
    <source>
        <strain evidence="2">DSM 18247 / JCM 13945 / KWC4</strain>
    </source>
</reference>
<organism evidence="1 2">
    <name type="scientific">Thermobacillus composti (strain DSM 18247 / JCM 13945 / KWC4)</name>
    <dbReference type="NCBI Taxonomy" id="717605"/>
    <lineage>
        <taxon>Bacteria</taxon>
        <taxon>Bacillati</taxon>
        <taxon>Bacillota</taxon>
        <taxon>Bacilli</taxon>
        <taxon>Bacillales</taxon>
        <taxon>Paenibacillaceae</taxon>
        <taxon>Thermobacillus</taxon>
    </lineage>
</organism>
<evidence type="ECO:0000313" key="2">
    <source>
        <dbReference type="Proteomes" id="UP000010795"/>
    </source>
</evidence>
<accession>L0EAA2</accession>
<dbReference type="STRING" id="717605.Theco_1029"/>
<evidence type="ECO:0000313" key="1">
    <source>
        <dbReference type="EMBL" id="AGA57208.1"/>
    </source>
</evidence>
<sequence>MTEFGELVRTLVDANAQVLLTSDLETAQPFIENLGGSFPAQYEATAGILDSDANAAALKAYLSVVPEAALLNNPYLMSDGLPALGVAWASRHYKVDGSAFRVVN</sequence>
<dbReference type="Proteomes" id="UP000010795">
    <property type="component" value="Chromosome"/>
</dbReference>
<name>L0EAA2_THECK</name>
<keyword evidence="2" id="KW-1185">Reference proteome</keyword>
<dbReference type="EMBL" id="CP003255">
    <property type="protein sequence ID" value="AGA57208.1"/>
    <property type="molecule type" value="Genomic_DNA"/>
</dbReference>
<proteinExistence type="predicted"/>
<protein>
    <submittedName>
        <fullName evidence="1">Uncharacterized protein</fullName>
    </submittedName>
</protein>
<dbReference type="AlphaFoldDB" id="L0EAA2"/>